<dbReference type="EMBL" id="REGN01003168">
    <property type="protein sequence ID" value="RNA24096.1"/>
    <property type="molecule type" value="Genomic_DNA"/>
</dbReference>
<proteinExistence type="predicted"/>
<dbReference type="Proteomes" id="UP000276133">
    <property type="component" value="Unassembled WGS sequence"/>
</dbReference>
<gene>
    <name evidence="1" type="ORF">BpHYR1_008919</name>
</gene>
<evidence type="ECO:0000313" key="1">
    <source>
        <dbReference type="EMBL" id="RNA24096.1"/>
    </source>
</evidence>
<protein>
    <submittedName>
        <fullName evidence="1">Uncharacterized protein</fullName>
    </submittedName>
</protein>
<keyword evidence="2" id="KW-1185">Reference proteome</keyword>
<organism evidence="1 2">
    <name type="scientific">Brachionus plicatilis</name>
    <name type="common">Marine rotifer</name>
    <name type="synonym">Brachionus muelleri</name>
    <dbReference type="NCBI Taxonomy" id="10195"/>
    <lineage>
        <taxon>Eukaryota</taxon>
        <taxon>Metazoa</taxon>
        <taxon>Spiralia</taxon>
        <taxon>Gnathifera</taxon>
        <taxon>Rotifera</taxon>
        <taxon>Eurotatoria</taxon>
        <taxon>Monogononta</taxon>
        <taxon>Pseudotrocha</taxon>
        <taxon>Ploima</taxon>
        <taxon>Brachionidae</taxon>
        <taxon>Brachionus</taxon>
    </lineage>
</organism>
<accession>A0A3M7RKL1</accession>
<dbReference type="AlphaFoldDB" id="A0A3M7RKL1"/>
<evidence type="ECO:0000313" key="2">
    <source>
        <dbReference type="Proteomes" id="UP000276133"/>
    </source>
</evidence>
<comment type="caution">
    <text evidence="1">The sequence shown here is derived from an EMBL/GenBank/DDBJ whole genome shotgun (WGS) entry which is preliminary data.</text>
</comment>
<sequence>MLNILSFIKFENIKLLWMATQNRVNENYLLVSEVFWCFQAPLMHILDAFKSSKVTLDNNSPLERLINLSSFSHLTKIFKSFIPTTSPFRLGQFKLIVILSNKWFLFGEYKYCFGMHQQRLYLEVKSLILQILEIGVIHMVLNYVINFIDSLLDHVVQIGYFSHYVYFINRIVGNITNEWNLNVRIVFGEYDANGWTRIRDEPATGIVQLRYQ</sequence>
<name>A0A3M7RKL1_BRAPC</name>
<reference evidence="1 2" key="1">
    <citation type="journal article" date="2018" name="Sci. Rep.">
        <title>Genomic signatures of local adaptation to the degree of environmental predictability in rotifers.</title>
        <authorList>
            <person name="Franch-Gras L."/>
            <person name="Hahn C."/>
            <person name="Garcia-Roger E.M."/>
            <person name="Carmona M.J."/>
            <person name="Serra M."/>
            <person name="Gomez A."/>
        </authorList>
    </citation>
    <scope>NUCLEOTIDE SEQUENCE [LARGE SCALE GENOMIC DNA]</scope>
    <source>
        <strain evidence="1">HYR1</strain>
    </source>
</reference>